<dbReference type="Pfam" id="PF00350">
    <property type="entry name" value="Dynamin_N"/>
    <property type="match status" value="1"/>
</dbReference>
<dbReference type="PANTHER" id="PTHR24185">
    <property type="entry name" value="CALCIUM-INDEPENDENT PHOSPHOLIPASE A2-GAMMA"/>
    <property type="match status" value="1"/>
</dbReference>
<gene>
    <name evidence="7" type="ORF">GIL414_LOCUS8486</name>
    <name evidence="6" type="ORF">KQP761_LOCUS35702</name>
    <name evidence="8" type="ORF">SMN809_LOCUS9506</name>
</gene>
<dbReference type="InterPro" id="IPR011009">
    <property type="entry name" value="Kinase-like_dom_sf"/>
</dbReference>
<feature type="short sequence motif" description="GXSXG" evidence="4">
    <location>
        <begin position="917"/>
        <end position="921"/>
    </location>
</feature>
<dbReference type="Proteomes" id="UP000681720">
    <property type="component" value="Unassembled WGS sequence"/>
</dbReference>
<dbReference type="GO" id="GO:0004620">
    <property type="term" value="F:phospholipase activity"/>
    <property type="evidence" value="ECO:0007669"/>
    <property type="project" value="TreeGrafter"/>
</dbReference>
<evidence type="ECO:0000313" key="6">
    <source>
        <dbReference type="EMBL" id="CAF1677357.1"/>
    </source>
</evidence>
<protein>
    <recommendedName>
        <fullName evidence="5">PNPLA domain-containing protein</fullName>
    </recommendedName>
</protein>
<dbReference type="Pfam" id="PF01734">
    <property type="entry name" value="Patatin"/>
    <property type="match status" value="1"/>
</dbReference>
<dbReference type="Proteomes" id="UP000676336">
    <property type="component" value="Unassembled WGS sequence"/>
</dbReference>
<feature type="short sequence motif" description="DGA/G" evidence="4">
    <location>
        <begin position="1049"/>
        <end position="1051"/>
    </location>
</feature>
<dbReference type="EMBL" id="CAJNOW010020084">
    <property type="protein sequence ID" value="CAF1677357.1"/>
    <property type="molecule type" value="Genomic_DNA"/>
</dbReference>
<organism evidence="6 9">
    <name type="scientific">Rotaria magnacalcarata</name>
    <dbReference type="NCBI Taxonomy" id="392030"/>
    <lineage>
        <taxon>Eukaryota</taxon>
        <taxon>Metazoa</taxon>
        <taxon>Spiralia</taxon>
        <taxon>Gnathifera</taxon>
        <taxon>Rotifera</taxon>
        <taxon>Eurotatoria</taxon>
        <taxon>Bdelloidea</taxon>
        <taxon>Philodinida</taxon>
        <taxon>Philodinidae</taxon>
        <taxon>Rotaria</taxon>
    </lineage>
</organism>
<reference evidence="6" key="1">
    <citation type="submission" date="2021-02" db="EMBL/GenBank/DDBJ databases">
        <authorList>
            <person name="Nowell W R."/>
        </authorList>
    </citation>
    <scope>NUCLEOTIDE SEQUENCE</scope>
</reference>
<feature type="domain" description="PNPLA" evidence="5">
    <location>
        <begin position="881"/>
        <end position="1062"/>
    </location>
</feature>
<dbReference type="EMBL" id="CAJOBI010003084">
    <property type="protein sequence ID" value="CAF3955757.1"/>
    <property type="molecule type" value="Genomic_DNA"/>
</dbReference>
<dbReference type="AlphaFoldDB" id="A0A816GPN8"/>
<dbReference type="SUPFAM" id="SSF52540">
    <property type="entry name" value="P-loop containing nucleoside triphosphate hydrolases"/>
    <property type="match status" value="1"/>
</dbReference>
<sequence length="1202" mass="138347">MLELLGELTMALDALKKFKLDMSAEEIEDYENLTCDKSEEFTKLRNEIQQTDCSLMFIGDAGAGKSTLINLFVQKDILPTGVMKTTGAIIELHHNEVASFSTLTLDMSSSFVLQPVNFDQFPDKPSDALKRLVPSDSRDWPFLRSRINYPLPLLATGIVIHDSTGLNDNDELTAAVTQDMKTCQAFICVLNRGLTDASRRILRELIELGREPTSVFFVITHMENYSIEEKLISIDRLRTELEEINEHFRSCEIVLIDPHGVFDIFVKYNLYTKEYFESMLRINLFLHRILSFKSDLAGESLEHTFRKLCGFIHKIHYRAASIIKNHKKQQTTSTKRRSYFQNNQRRLRMKCHDLMVHLLGNGSDKIVEELKSNEFDSRFEQFTERIPFEANIEEHVNLSQPLSRELIINELDLYRLHVQKEFESYIKREFHPLLSTIASDSIHELGTMFCKDFCLSINEQNSFLENFKIEHLQNMLQSYQKILSTMWTSLQPQLVRFSEVFLSHYRIGTPTMITSIFDVILGRDDRALSDRSCWEAFCLKLAQKYRKKLIKLKKTKYQDAAHHQQCIDDAMMIVEQVFVGTQQQISGNINRCKKAKELLTRCNEYQVEKIPKLRCTLNKVVASRTDRWSLTENMIHSIELVDGLPNDRVTFIFKAKLEYKGTHKPVTVYVRRLSGTFCALHVCNQTRSIDDLNHPNVLHYYGAYRKGKNVYVVTEPWKESLRVVLNHAANLQLEHRLQMAVELTEICLDMFGIISIEQLTLDNLFITNKRHIKVNLLTYQPPFLVQSDDNRDELRSEISIIPVLGGILNQLFTTDEDNGVVYRHLSSLCIQCCEKIKNNHYQPPSLKQILHTLKLTQLNLQYPGLKAHNFMKTKRKPYGLLAIDGGGSRGIIAARILQQLENVIGRPIWEIFDFGAGVSTGGLLVLSALIKRTPSSQLVSIYRDLCEKIFPSRLTRFHEYSVKTLERELKQHFGEIRMSLVDSNSPHVFVVTKKNYEPEPYLLRNYDPPDNLNTFNGKSGWLCSEAARATTAAPTFFRPLERDGNQYTDGAMGFDNPVLLLFQEVLLLLTESNTENDRGKQSFPKIDYIVSIGTGKMDDWPAPVGSAKTGVSRFIETAQLGIELITNFENSHYQMQMLAKACGNIPYFRFNPKLAQRLPLDIRKRVELNKLVDLTSDYLSNPTNGIPEQIEQLKALINSRYT</sequence>
<feature type="active site" description="Nucleophile" evidence="4">
    <location>
        <position position="919"/>
    </location>
</feature>
<comment type="caution">
    <text evidence="6">The sequence shown here is derived from an EMBL/GenBank/DDBJ whole genome shotgun (WGS) entry which is preliminary data.</text>
</comment>
<dbReference type="Proteomes" id="UP000663834">
    <property type="component" value="Unassembled WGS sequence"/>
</dbReference>
<dbReference type="Gene3D" id="3.40.1090.10">
    <property type="entry name" value="Cytosolic phospholipase A2 catalytic domain"/>
    <property type="match status" value="1"/>
</dbReference>
<dbReference type="Gene3D" id="3.40.50.300">
    <property type="entry name" value="P-loop containing nucleotide triphosphate hydrolases"/>
    <property type="match status" value="1"/>
</dbReference>
<accession>A0A816GPN8</accession>
<keyword evidence="2 4" id="KW-0442">Lipid degradation</keyword>
<evidence type="ECO:0000313" key="7">
    <source>
        <dbReference type="EMBL" id="CAF3939199.1"/>
    </source>
</evidence>
<dbReference type="InterPro" id="IPR016035">
    <property type="entry name" value="Acyl_Trfase/lysoPLipase"/>
</dbReference>
<dbReference type="OrthoDB" id="630895at2759"/>
<keyword evidence="3 4" id="KW-0443">Lipid metabolism</keyword>
<evidence type="ECO:0000313" key="8">
    <source>
        <dbReference type="EMBL" id="CAF3955757.1"/>
    </source>
</evidence>
<feature type="short sequence motif" description="GXGXXG" evidence="4">
    <location>
        <begin position="885"/>
        <end position="890"/>
    </location>
</feature>
<evidence type="ECO:0000313" key="9">
    <source>
        <dbReference type="Proteomes" id="UP000663834"/>
    </source>
</evidence>
<dbReference type="InterPro" id="IPR002641">
    <property type="entry name" value="PNPLA_dom"/>
</dbReference>
<evidence type="ECO:0000256" key="2">
    <source>
        <dbReference type="ARBA" id="ARBA00022963"/>
    </source>
</evidence>
<dbReference type="SUPFAM" id="SSF56112">
    <property type="entry name" value="Protein kinase-like (PK-like)"/>
    <property type="match status" value="1"/>
</dbReference>
<dbReference type="GO" id="GO:0006631">
    <property type="term" value="P:fatty acid metabolic process"/>
    <property type="evidence" value="ECO:0007669"/>
    <property type="project" value="TreeGrafter"/>
</dbReference>
<evidence type="ECO:0000256" key="3">
    <source>
        <dbReference type="ARBA" id="ARBA00023098"/>
    </source>
</evidence>
<evidence type="ECO:0000256" key="1">
    <source>
        <dbReference type="ARBA" id="ARBA00022801"/>
    </source>
</evidence>
<keyword evidence="1 4" id="KW-0378">Hydrolase</keyword>
<proteinExistence type="predicted"/>
<dbReference type="InterPro" id="IPR045063">
    <property type="entry name" value="Dynamin_N"/>
</dbReference>
<dbReference type="PANTHER" id="PTHR24185:SF1">
    <property type="entry name" value="CALCIUM-INDEPENDENT PHOSPHOLIPASE A2-GAMMA"/>
    <property type="match status" value="1"/>
</dbReference>
<dbReference type="GO" id="GO:0016042">
    <property type="term" value="P:lipid catabolic process"/>
    <property type="evidence" value="ECO:0007669"/>
    <property type="project" value="UniProtKB-UniRule"/>
</dbReference>
<evidence type="ECO:0000259" key="5">
    <source>
        <dbReference type="PROSITE" id="PS51635"/>
    </source>
</evidence>
<dbReference type="SUPFAM" id="SSF52151">
    <property type="entry name" value="FabD/lysophospholipase-like"/>
    <property type="match status" value="1"/>
</dbReference>
<dbReference type="PROSITE" id="PS51635">
    <property type="entry name" value="PNPLA"/>
    <property type="match status" value="1"/>
</dbReference>
<dbReference type="InterPro" id="IPR027417">
    <property type="entry name" value="P-loop_NTPase"/>
</dbReference>
<evidence type="ECO:0000256" key="4">
    <source>
        <dbReference type="PROSITE-ProRule" id="PRU01161"/>
    </source>
</evidence>
<dbReference type="EMBL" id="CAJOBJ010002758">
    <property type="protein sequence ID" value="CAF3939199.1"/>
    <property type="molecule type" value="Genomic_DNA"/>
</dbReference>
<dbReference type="GO" id="GO:0016020">
    <property type="term" value="C:membrane"/>
    <property type="evidence" value="ECO:0007669"/>
    <property type="project" value="TreeGrafter"/>
</dbReference>
<name>A0A816GPN8_9BILA</name>
<feature type="active site" description="Proton acceptor" evidence="4">
    <location>
        <position position="1049"/>
    </location>
</feature>